<reference evidence="2 3" key="1">
    <citation type="journal article" date="2010" name="Stand. Genomic Sci.">
        <title>Complete genome sequence of Methanoplanus petrolearius type strain (SEBR 4847).</title>
        <authorList>
            <person name="Brambilla E."/>
            <person name="Djao O.D."/>
            <person name="Daligault H."/>
            <person name="Lapidus A."/>
            <person name="Lucas S."/>
            <person name="Hammon N."/>
            <person name="Nolan M."/>
            <person name="Tice H."/>
            <person name="Cheng J.F."/>
            <person name="Han C."/>
            <person name="Tapia R."/>
            <person name="Goodwin L."/>
            <person name="Pitluck S."/>
            <person name="Liolios K."/>
            <person name="Ivanova N."/>
            <person name="Mavromatis K."/>
            <person name="Mikhailova N."/>
            <person name="Pati A."/>
            <person name="Chen A."/>
            <person name="Palaniappan K."/>
            <person name="Land M."/>
            <person name="Hauser L."/>
            <person name="Chang Y.J."/>
            <person name="Jeffries C.D."/>
            <person name="Rohde M."/>
            <person name="Spring S."/>
            <person name="Sikorski J."/>
            <person name="Goker M."/>
            <person name="Woyke T."/>
            <person name="Bristow J."/>
            <person name="Eisen J.A."/>
            <person name="Markowitz V."/>
            <person name="Hugenholtz P."/>
            <person name="Kyrpides N.C."/>
            <person name="Klenk H.P."/>
        </authorList>
    </citation>
    <scope>NUCLEOTIDE SEQUENCE [LARGE SCALE GENOMIC DNA]</scope>
    <source>
        <strain evidence="3">DSM 11571 / OCM 486 / SEBR 4847</strain>
    </source>
</reference>
<protein>
    <submittedName>
        <fullName evidence="2">Uncharacterized protein</fullName>
    </submittedName>
</protein>
<feature type="transmembrane region" description="Helical" evidence="1">
    <location>
        <begin position="7"/>
        <end position="25"/>
    </location>
</feature>
<dbReference type="eggNOG" id="arCOG03906">
    <property type="taxonomic scope" value="Archaea"/>
</dbReference>
<proteinExistence type="predicted"/>
<dbReference type="Proteomes" id="UP000006565">
    <property type="component" value="Chromosome"/>
</dbReference>
<name>E1RGL1_METP4</name>
<dbReference type="RefSeq" id="WP_013329483.1">
    <property type="nucleotide sequence ID" value="NC_014507.1"/>
</dbReference>
<accession>E1RGL1</accession>
<organism evidence="2 3">
    <name type="scientific">Methanolacinia petrolearia (strain DSM 11571 / OCM 486 / SEBR 4847)</name>
    <name type="common">Methanoplanus petrolearius</name>
    <dbReference type="NCBI Taxonomy" id="679926"/>
    <lineage>
        <taxon>Archaea</taxon>
        <taxon>Methanobacteriati</taxon>
        <taxon>Methanobacteriota</taxon>
        <taxon>Stenosarchaea group</taxon>
        <taxon>Methanomicrobia</taxon>
        <taxon>Methanomicrobiales</taxon>
        <taxon>Methanomicrobiaceae</taxon>
        <taxon>Methanolacinia</taxon>
    </lineage>
</organism>
<dbReference type="STRING" id="679926.Mpet_1549"/>
<dbReference type="GeneID" id="9744020"/>
<dbReference type="KEGG" id="mpi:Mpet_1549"/>
<evidence type="ECO:0000256" key="1">
    <source>
        <dbReference type="SAM" id="Phobius"/>
    </source>
</evidence>
<feature type="transmembrane region" description="Helical" evidence="1">
    <location>
        <begin position="188"/>
        <end position="205"/>
    </location>
</feature>
<keyword evidence="1" id="KW-1133">Transmembrane helix</keyword>
<keyword evidence="3" id="KW-1185">Reference proteome</keyword>
<dbReference type="OrthoDB" id="118404at2157"/>
<evidence type="ECO:0000313" key="3">
    <source>
        <dbReference type="Proteomes" id="UP000006565"/>
    </source>
</evidence>
<keyword evidence="1" id="KW-0812">Transmembrane</keyword>
<evidence type="ECO:0000313" key="2">
    <source>
        <dbReference type="EMBL" id="ADN36306.1"/>
    </source>
</evidence>
<keyword evidence="1" id="KW-0472">Membrane</keyword>
<dbReference type="EMBL" id="CP002117">
    <property type="protein sequence ID" value="ADN36306.1"/>
    <property type="molecule type" value="Genomic_DNA"/>
</dbReference>
<gene>
    <name evidence="2" type="ordered locus">Mpet_1549</name>
</gene>
<sequence length="207" mass="22439" precursor="true">MKIQEKLVIIIIIVTALIIPVNGYIQDDMDNLTKTNLSDGPAECGVGSYWYKVNPVGTQYTGANFIISGTTNLPAGQEINYMLQVSDIGPGSPELRPPSYTDTTAVIAGEGEINSWSAKVDTTKFKTDTGLQSDAVAGNYSLIIGPFCKDVFHLIIVDNSTSYNETFKSDTSLNSNDKTDSSTQTKKSPLPVLIIIFSMGLAVLFRR</sequence>
<dbReference type="HOGENOM" id="CLU_1324038_0_0_2"/>
<dbReference type="AlphaFoldDB" id="E1RGL1"/>